<feature type="coiled-coil region" evidence="1">
    <location>
        <begin position="161"/>
        <end position="188"/>
    </location>
</feature>
<name>A0A448X575_9PLAT</name>
<accession>A0A448X575</accession>
<comment type="caution">
    <text evidence="2">The sequence shown here is derived from an EMBL/GenBank/DDBJ whole genome shotgun (WGS) entry which is preliminary data.</text>
</comment>
<keyword evidence="3" id="KW-1185">Reference proteome</keyword>
<proteinExistence type="predicted"/>
<evidence type="ECO:0000313" key="2">
    <source>
        <dbReference type="EMBL" id="VEL28389.1"/>
    </source>
</evidence>
<dbReference type="EMBL" id="CAAALY010094753">
    <property type="protein sequence ID" value="VEL28389.1"/>
    <property type="molecule type" value="Genomic_DNA"/>
</dbReference>
<dbReference type="AlphaFoldDB" id="A0A448X575"/>
<evidence type="ECO:0000313" key="3">
    <source>
        <dbReference type="Proteomes" id="UP000784294"/>
    </source>
</evidence>
<protein>
    <submittedName>
        <fullName evidence="2">Uncharacterized protein</fullName>
    </submittedName>
</protein>
<reference evidence="2" key="1">
    <citation type="submission" date="2018-11" db="EMBL/GenBank/DDBJ databases">
        <authorList>
            <consortium name="Pathogen Informatics"/>
        </authorList>
    </citation>
    <scope>NUCLEOTIDE SEQUENCE</scope>
</reference>
<evidence type="ECO:0000256" key="1">
    <source>
        <dbReference type="SAM" id="Coils"/>
    </source>
</evidence>
<gene>
    <name evidence="2" type="ORF">PXEA_LOCUS21829</name>
</gene>
<dbReference type="Proteomes" id="UP000784294">
    <property type="component" value="Unassembled WGS sequence"/>
</dbReference>
<keyword evidence="1" id="KW-0175">Coiled coil</keyword>
<organism evidence="2 3">
    <name type="scientific">Protopolystoma xenopodis</name>
    <dbReference type="NCBI Taxonomy" id="117903"/>
    <lineage>
        <taxon>Eukaryota</taxon>
        <taxon>Metazoa</taxon>
        <taxon>Spiralia</taxon>
        <taxon>Lophotrochozoa</taxon>
        <taxon>Platyhelminthes</taxon>
        <taxon>Monogenea</taxon>
        <taxon>Polyopisthocotylea</taxon>
        <taxon>Polystomatidea</taxon>
        <taxon>Polystomatidae</taxon>
        <taxon>Protopolystoma</taxon>
    </lineage>
</organism>
<sequence>MSEDTLIKFIRSAGDMFHHLQSLLLNESDIFQLPHVFDSLSQFKQRLILCKGQLESESSSLMQCLDKTFNKITDLLANRDYDVEPENLVIDQLSYIFSTLNGLTDSLYTNETILHDTFAKIAEIHLEQSSESNATHADFCSQTVDSGISRINYDANDTATFELLETACNDFEREIRSYKMQLNETKRQFCRAQERENAIKGQVLLNLHVAF</sequence>